<dbReference type="EMBL" id="MU251831">
    <property type="protein sequence ID" value="KAG9228983.1"/>
    <property type="molecule type" value="Genomic_DNA"/>
</dbReference>
<keyword evidence="2" id="KW-1185">Reference proteome</keyword>
<dbReference type="Proteomes" id="UP000824998">
    <property type="component" value="Unassembled WGS sequence"/>
</dbReference>
<dbReference type="SUPFAM" id="SSF51126">
    <property type="entry name" value="Pectin lyase-like"/>
    <property type="match status" value="1"/>
</dbReference>
<evidence type="ECO:0000313" key="2">
    <source>
        <dbReference type="Proteomes" id="UP000824998"/>
    </source>
</evidence>
<dbReference type="Gene3D" id="2.160.20.10">
    <property type="entry name" value="Single-stranded right-handed beta-helix, Pectin lyase-like"/>
    <property type="match status" value="1"/>
</dbReference>
<dbReference type="OrthoDB" id="2268901at2759"/>
<dbReference type="InterPro" id="IPR012334">
    <property type="entry name" value="Pectin_lyas_fold"/>
</dbReference>
<accession>A0A9P7Y7V1</accession>
<reference evidence="1" key="1">
    <citation type="journal article" date="2021" name="IMA Fungus">
        <title>Genomic characterization of three marine fungi, including Emericellopsis atlantica sp. nov. with signatures of a generalist lifestyle and marine biomass degradation.</title>
        <authorList>
            <person name="Hagestad O.C."/>
            <person name="Hou L."/>
            <person name="Andersen J.H."/>
            <person name="Hansen E.H."/>
            <person name="Altermark B."/>
            <person name="Li C."/>
            <person name="Kuhnert E."/>
            <person name="Cox R.J."/>
            <person name="Crous P.W."/>
            <person name="Spatafora J.W."/>
            <person name="Lail K."/>
            <person name="Amirebrahimi M."/>
            <person name="Lipzen A."/>
            <person name="Pangilinan J."/>
            <person name="Andreopoulos W."/>
            <person name="Hayes R.D."/>
            <person name="Ng V."/>
            <person name="Grigoriev I.V."/>
            <person name="Jackson S.A."/>
            <person name="Sutton T.D.S."/>
            <person name="Dobson A.D.W."/>
            <person name="Rama T."/>
        </authorList>
    </citation>
    <scope>NUCLEOTIDE SEQUENCE</scope>
    <source>
        <strain evidence="1">TRa018bII</strain>
    </source>
</reference>
<sequence length="69" mass="7058">MKICSVLDYGGVSSKREDVVPAIVGGWAACKSSGLVCIPTGDYDMATWVTLSGGTAVSICLEGAIYRAG</sequence>
<dbReference type="InterPro" id="IPR011050">
    <property type="entry name" value="Pectin_lyase_fold/virulence"/>
</dbReference>
<dbReference type="PROSITE" id="PS51257">
    <property type="entry name" value="PROKAR_LIPOPROTEIN"/>
    <property type="match status" value="1"/>
</dbReference>
<proteinExistence type="predicted"/>
<protein>
    <recommendedName>
        <fullName evidence="3">Pectate lyase superfamily protein domain-containing protein</fullName>
    </recommendedName>
</protein>
<evidence type="ECO:0000313" key="1">
    <source>
        <dbReference type="EMBL" id="KAG9228983.1"/>
    </source>
</evidence>
<name>A0A9P7Y7V1_9HELO</name>
<evidence type="ECO:0008006" key="3">
    <source>
        <dbReference type="Google" id="ProtNLM"/>
    </source>
</evidence>
<gene>
    <name evidence="1" type="ORF">BJ875DRAFT_476097</name>
</gene>
<comment type="caution">
    <text evidence="1">The sequence shown here is derived from an EMBL/GenBank/DDBJ whole genome shotgun (WGS) entry which is preliminary data.</text>
</comment>
<organism evidence="1 2">
    <name type="scientific">Amylocarpus encephaloides</name>
    <dbReference type="NCBI Taxonomy" id="45428"/>
    <lineage>
        <taxon>Eukaryota</taxon>
        <taxon>Fungi</taxon>
        <taxon>Dikarya</taxon>
        <taxon>Ascomycota</taxon>
        <taxon>Pezizomycotina</taxon>
        <taxon>Leotiomycetes</taxon>
        <taxon>Helotiales</taxon>
        <taxon>Helotiales incertae sedis</taxon>
        <taxon>Amylocarpus</taxon>
    </lineage>
</organism>
<dbReference type="AlphaFoldDB" id="A0A9P7Y7V1"/>